<dbReference type="OrthoDB" id="9763957at2"/>
<gene>
    <name evidence="11" type="ORF">SAMN05421867_12321</name>
</gene>
<feature type="compositionally biased region" description="Low complexity" evidence="7">
    <location>
        <begin position="14"/>
        <end position="25"/>
    </location>
</feature>
<dbReference type="Pfam" id="PF12821">
    <property type="entry name" value="ThrE_2"/>
    <property type="match status" value="1"/>
</dbReference>
<keyword evidence="12" id="KW-1185">Reference proteome</keyword>
<dbReference type="EMBL" id="FOKA01000023">
    <property type="protein sequence ID" value="SFB41733.1"/>
    <property type="molecule type" value="Genomic_DNA"/>
</dbReference>
<keyword evidence="2" id="KW-1003">Cell membrane</keyword>
<keyword evidence="5 8" id="KW-0472">Membrane</keyword>
<evidence type="ECO:0000313" key="11">
    <source>
        <dbReference type="EMBL" id="SFB41733.1"/>
    </source>
</evidence>
<accession>A0A1I1AZP2</accession>
<evidence type="ECO:0000256" key="2">
    <source>
        <dbReference type="ARBA" id="ARBA00022475"/>
    </source>
</evidence>
<feature type="transmembrane region" description="Helical" evidence="8">
    <location>
        <begin position="275"/>
        <end position="293"/>
    </location>
</feature>
<evidence type="ECO:0000259" key="10">
    <source>
        <dbReference type="Pfam" id="PF12821"/>
    </source>
</evidence>
<feature type="transmembrane region" description="Helical" evidence="8">
    <location>
        <begin position="313"/>
        <end position="332"/>
    </location>
</feature>
<feature type="transmembrane region" description="Helical" evidence="8">
    <location>
        <begin position="241"/>
        <end position="263"/>
    </location>
</feature>
<name>A0A1I1AZP2_9CELL</name>
<dbReference type="Proteomes" id="UP000199012">
    <property type="component" value="Unassembled WGS sequence"/>
</dbReference>
<sequence>MRWDVRHLTRRARGGPPRVPVAARPPAAGLDTATVHGVLELAVRTGEAMLSLGAAAADVTAAIHRLVAAFGLVGTQVDLTFTSITVSNDLAGTGTSVTVMRVAGSRTADYDRLARVLDLAADLSGRRVPTAEAAVVVDAAHLALDEVLAAPAPYRPAVVTLVLSVMAAGVSVLLGGGAWVALLAGGTTAVIDRTMRALARWGLPPFFLQVVGASVATAVAVLLLVLVPLLPVELATLPPSLVVASGIVVLLAGLSLVGAAEDAIGGFPVTASGRVFEVVLLTLGIVVGIGGVLDVARRLGVRLEVVDEFTGAAPVGVQAVAAAVVAGAWALSSYARPRAAAVAAAAGGTAWLLFTVLRALEVGPGVASAGAALAVGFASESLAPRLRVPALVTATCAIVPLLPGLAIYRGLFLVVDDGSSLLAGAEVLLEAATVGLGLAAGVTLGEILAAPVHRRARSRRHPDRAGRVLTS</sequence>
<dbReference type="Pfam" id="PF06738">
    <property type="entry name" value="ThrE"/>
    <property type="match status" value="1"/>
</dbReference>
<evidence type="ECO:0000256" key="5">
    <source>
        <dbReference type="ARBA" id="ARBA00023136"/>
    </source>
</evidence>
<dbReference type="GO" id="GO:0022857">
    <property type="term" value="F:transmembrane transporter activity"/>
    <property type="evidence" value="ECO:0007669"/>
    <property type="project" value="InterPro"/>
</dbReference>
<organism evidence="11 12">
    <name type="scientific">Cellulomonas marina</name>
    <dbReference type="NCBI Taxonomy" id="988821"/>
    <lineage>
        <taxon>Bacteria</taxon>
        <taxon>Bacillati</taxon>
        <taxon>Actinomycetota</taxon>
        <taxon>Actinomycetes</taxon>
        <taxon>Micrococcales</taxon>
        <taxon>Cellulomonadaceae</taxon>
        <taxon>Cellulomonas</taxon>
    </lineage>
</organism>
<dbReference type="RefSeq" id="WP_090035162.1">
    <property type="nucleotide sequence ID" value="NZ_BONM01000045.1"/>
</dbReference>
<evidence type="ECO:0000313" key="12">
    <source>
        <dbReference type="Proteomes" id="UP000199012"/>
    </source>
</evidence>
<dbReference type="InterPro" id="IPR050539">
    <property type="entry name" value="ThrE_Dicarb/AminoAcid_Exp"/>
</dbReference>
<reference evidence="11 12" key="1">
    <citation type="submission" date="2016-10" db="EMBL/GenBank/DDBJ databases">
        <authorList>
            <person name="de Groot N.N."/>
        </authorList>
    </citation>
    <scope>NUCLEOTIDE SEQUENCE [LARGE SCALE GENOMIC DNA]</scope>
    <source>
        <strain evidence="11 12">CGMCC 4.6945</strain>
    </source>
</reference>
<comment type="similarity">
    <text evidence="6">Belongs to the ThrE exporter (TC 2.A.79) family.</text>
</comment>
<dbReference type="GO" id="GO:0005886">
    <property type="term" value="C:plasma membrane"/>
    <property type="evidence" value="ECO:0007669"/>
    <property type="project" value="UniProtKB-SubCell"/>
</dbReference>
<dbReference type="PANTHER" id="PTHR34390">
    <property type="entry name" value="UPF0442 PROTEIN YJJB-RELATED"/>
    <property type="match status" value="1"/>
</dbReference>
<evidence type="ECO:0000256" key="3">
    <source>
        <dbReference type="ARBA" id="ARBA00022692"/>
    </source>
</evidence>
<keyword evidence="4 8" id="KW-1133">Transmembrane helix</keyword>
<evidence type="ECO:0000256" key="6">
    <source>
        <dbReference type="ARBA" id="ARBA00034125"/>
    </source>
</evidence>
<feature type="domain" description="Threonine/Serine exporter ThrE" evidence="10">
    <location>
        <begin position="318"/>
        <end position="446"/>
    </location>
</feature>
<dbReference type="STRING" id="988821.SAMN05421867_12321"/>
<evidence type="ECO:0000256" key="4">
    <source>
        <dbReference type="ARBA" id="ARBA00022989"/>
    </source>
</evidence>
<feature type="domain" description="Threonine/serine exporter-like N-terminal" evidence="9">
    <location>
        <begin position="41"/>
        <end position="295"/>
    </location>
</feature>
<feature type="transmembrane region" description="Helical" evidence="8">
    <location>
        <begin position="431"/>
        <end position="452"/>
    </location>
</feature>
<dbReference type="InterPro" id="IPR024528">
    <property type="entry name" value="ThrE_2"/>
</dbReference>
<feature type="transmembrane region" description="Helical" evidence="8">
    <location>
        <begin position="161"/>
        <end position="185"/>
    </location>
</feature>
<feature type="transmembrane region" description="Helical" evidence="8">
    <location>
        <begin position="366"/>
        <end position="383"/>
    </location>
</feature>
<proteinExistence type="inferred from homology"/>
<evidence type="ECO:0000256" key="8">
    <source>
        <dbReference type="SAM" id="Phobius"/>
    </source>
</evidence>
<dbReference type="InterPro" id="IPR010619">
    <property type="entry name" value="ThrE-like_N"/>
</dbReference>
<evidence type="ECO:0000256" key="7">
    <source>
        <dbReference type="SAM" id="MobiDB-lite"/>
    </source>
</evidence>
<keyword evidence="3 8" id="KW-0812">Transmembrane</keyword>
<evidence type="ECO:0000256" key="1">
    <source>
        <dbReference type="ARBA" id="ARBA00004651"/>
    </source>
</evidence>
<feature type="transmembrane region" description="Helical" evidence="8">
    <location>
        <begin position="206"/>
        <end position="229"/>
    </location>
</feature>
<dbReference type="PANTHER" id="PTHR34390:SF2">
    <property type="entry name" value="SUCCINATE TRANSPORTER SUBUNIT YJJP-RELATED"/>
    <property type="match status" value="1"/>
</dbReference>
<feature type="region of interest" description="Disordered" evidence="7">
    <location>
        <begin position="1"/>
        <end position="25"/>
    </location>
</feature>
<protein>
    <submittedName>
        <fullName evidence="11">Uncharacterized membrane protein YjjP, DUF1212 family</fullName>
    </submittedName>
</protein>
<comment type="subcellular location">
    <subcellularLocation>
        <location evidence="1">Cell membrane</location>
        <topology evidence="1">Multi-pass membrane protein</topology>
    </subcellularLocation>
</comment>
<feature type="transmembrane region" description="Helical" evidence="8">
    <location>
        <begin position="390"/>
        <end position="411"/>
    </location>
</feature>
<dbReference type="AlphaFoldDB" id="A0A1I1AZP2"/>
<dbReference type="GO" id="GO:0015744">
    <property type="term" value="P:succinate transport"/>
    <property type="evidence" value="ECO:0007669"/>
    <property type="project" value="TreeGrafter"/>
</dbReference>
<evidence type="ECO:0000259" key="9">
    <source>
        <dbReference type="Pfam" id="PF06738"/>
    </source>
</evidence>